<protein>
    <submittedName>
        <fullName evidence="1">Uncharacterized protein</fullName>
    </submittedName>
</protein>
<dbReference type="Proteomes" id="UP001055712">
    <property type="component" value="Unassembled WGS sequence"/>
</dbReference>
<dbReference type="AlphaFoldDB" id="A0A9D4TWV3"/>
<reference evidence="1" key="2">
    <citation type="submission" date="2020-11" db="EMBL/GenBank/DDBJ databases">
        <authorList>
            <person name="Cecchin M."/>
            <person name="Marcolungo L."/>
            <person name="Rossato M."/>
            <person name="Girolomoni L."/>
            <person name="Cosentino E."/>
            <person name="Cuine S."/>
            <person name="Li-Beisson Y."/>
            <person name="Delledonne M."/>
            <person name="Ballottari M."/>
        </authorList>
    </citation>
    <scope>NUCLEOTIDE SEQUENCE</scope>
    <source>
        <strain evidence="1">211/11P</strain>
        <tissue evidence="1">Whole cell</tissue>
    </source>
</reference>
<gene>
    <name evidence="1" type="ORF">D9Q98_006076</name>
</gene>
<keyword evidence="2" id="KW-1185">Reference proteome</keyword>
<organism evidence="1 2">
    <name type="scientific">Chlorella vulgaris</name>
    <name type="common">Green alga</name>
    <dbReference type="NCBI Taxonomy" id="3077"/>
    <lineage>
        <taxon>Eukaryota</taxon>
        <taxon>Viridiplantae</taxon>
        <taxon>Chlorophyta</taxon>
        <taxon>core chlorophytes</taxon>
        <taxon>Trebouxiophyceae</taxon>
        <taxon>Chlorellales</taxon>
        <taxon>Chlorellaceae</taxon>
        <taxon>Chlorella clade</taxon>
        <taxon>Chlorella</taxon>
    </lineage>
</organism>
<sequence>MGCCCSTPEDPAMERFRRAASYKAKAQIIVEIAARQERARHFVDAIASYSTYIRCMAVHCFKEADRKKKDEMINMAQHSRTIYAHRMSLKNRATQEANSCCGPSFVWAEPSAPQVLAPYEWSSWLAMLRSGESVEAMLKKMGLIKMESKETIALRLAEASKATTNVSVALNNSIKNESRNEVNPNINVAGPTTNIAANPNMSNAQTGEGNVAPNTGGGGMQQQAGAMMMVPTGSGAFMMMPAGSGVAGGSSFGSGSMGGASMGGSGDQSYMAMMAAQQQMAALMQQNQMLAAQQQQMMAMAGMQQQGMGGMQGVQGMQPGMQQAYYNPQQMQGMGQMMGQGMPGGSGTMAMGMQGMGMGMGMANSGPSTPEGFSVPEGYPVTPAPGVPAPKMV</sequence>
<accession>A0A9D4TWV3</accession>
<name>A0A9D4TWV3_CHLVU</name>
<reference evidence="1" key="1">
    <citation type="journal article" date="2019" name="Plant J.">
        <title>Chlorella vulgaris genome assembly and annotation reveals the molecular basis for metabolic acclimation to high light conditions.</title>
        <authorList>
            <person name="Cecchin M."/>
            <person name="Marcolungo L."/>
            <person name="Rossato M."/>
            <person name="Girolomoni L."/>
            <person name="Cosentino E."/>
            <person name="Cuine S."/>
            <person name="Li-Beisson Y."/>
            <person name="Delledonne M."/>
            <person name="Ballottari M."/>
        </authorList>
    </citation>
    <scope>NUCLEOTIDE SEQUENCE</scope>
    <source>
        <strain evidence="1">211/11P</strain>
    </source>
</reference>
<dbReference type="OrthoDB" id="514233at2759"/>
<dbReference type="EMBL" id="SIDB01000002">
    <property type="protein sequence ID" value="KAI3436660.1"/>
    <property type="molecule type" value="Genomic_DNA"/>
</dbReference>
<evidence type="ECO:0000313" key="1">
    <source>
        <dbReference type="EMBL" id="KAI3436660.1"/>
    </source>
</evidence>
<proteinExistence type="predicted"/>
<comment type="caution">
    <text evidence="1">The sequence shown here is derived from an EMBL/GenBank/DDBJ whole genome shotgun (WGS) entry which is preliminary data.</text>
</comment>
<evidence type="ECO:0000313" key="2">
    <source>
        <dbReference type="Proteomes" id="UP001055712"/>
    </source>
</evidence>